<evidence type="ECO:0008006" key="11">
    <source>
        <dbReference type="Google" id="ProtNLM"/>
    </source>
</evidence>
<evidence type="ECO:0000256" key="6">
    <source>
        <dbReference type="ARBA" id="ARBA00022989"/>
    </source>
</evidence>
<feature type="transmembrane region" description="Helical" evidence="8">
    <location>
        <begin position="108"/>
        <end position="129"/>
    </location>
</feature>
<dbReference type="InterPro" id="IPR026392">
    <property type="entry name" value="Exo/Archaeosortase_dom"/>
</dbReference>
<comment type="subcellular location">
    <subcellularLocation>
        <location evidence="1">Cell membrane</location>
        <topology evidence="1">Multi-pass membrane protein</topology>
    </subcellularLocation>
</comment>
<feature type="transmembrane region" description="Helical" evidence="8">
    <location>
        <begin position="68"/>
        <end position="88"/>
    </location>
</feature>
<comment type="caution">
    <text evidence="9">The sequence shown here is derived from an EMBL/GenBank/DDBJ whole genome shotgun (WGS) entry which is preliminary data.</text>
</comment>
<evidence type="ECO:0000256" key="5">
    <source>
        <dbReference type="ARBA" id="ARBA00022801"/>
    </source>
</evidence>
<gene>
    <name evidence="9" type="ORF">COX39_00625</name>
</gene>
<name>A0A2G9YRJ9_9BACT</name>
<keyword evidence="2" id="KW-1003">Cell membrane</keyword>
<feature type="transmembrane region" description="Helical" evidence="8">
    <location>
        <begin position="27"/>
        <end position="47"/>
    </location>
</feature>
<evidence type="ECO:0000256" key="2">
    <source>
        <dbReference type="ARBA" id="ARBA00022475"/>
    </source>
</evidence>
<feature type="transmembrane region" description="Helical" evidence="8">
    <location>
        <begin position="136"/>
        <end position="161"/>
    </location>
</feature>
<evidence type="ECO:0000256" key="4">
    <source>
        <dbReference type="ARBA" id="ARBA00022692"/>
    </source>
</evidence>
<keyword evidence="4 8" id="KW-0812">Transmembrane</keyword>
<dbReference type="Proteomes" id="UP000231567">
    <property type="component" value="Unassembled WGS sequence"/>
</dbReference>
<evidence type="ECO:0000256" key="3">
    <source>
        <dbReference type="ARBA" id="ARBA00022670"/>
    </source>
</evidence>
<dbReference type="GO" id="GO:0008233">
    <property type="term" value="F:peptidase activity"/>
    <property type="evidence" value="ECO:0007669"/>
    <property type="project" value="UniProtKB-KW"/>
</dbReference>
<protein>
    <recommendedName>
        <fullName evidence="11">Exosortase/archaeosortase family protein</fullName>
    </recommendedName>
</protein>
<evidence type="ECO:0000256" key="7">
    <source>
        <dbReference type="ARBA" id="ARBA00023136"/>
    </source>
</evidence>
<sequence length="200" mass="23062">MTKMKAKENNHLEKAPTTLQGNVKSTFMIIFALSAILLMLLPFLTTFNEFLTKIVEKFGFYMWIQNYIVPWLAKMVGAILMPFGVSFVAHPEGMTVNGIYLGLTWNCIGWQSLILLLVTFITGLTGSYTKISKLECILLGILGTFFVNLFRLTFTALLGAYWGRLFAIVFHDYFATLVTLIWLFFFWWFSYTYIFQSKRG</sequence>
<dbReference type="GO" id="GO:0005886">
    <property type="term" value="C:plasma membrane"/>
    <property type="evidence" value="ECO:0007669"/>
    <property type="project" value="UniProtKB-SubCell"/>
</dbReference>
<evidence type="ECO:0000313" key="9">
    <source>
        <dbReference type="EMBL" id="PIP21869.1"/>
    </source>
</evidence>
<feature type="transmembrane region" description="Helical" evidence="8">
    <location>
        <begin position="173"/>
        <end position="194"/>
    </location>
</feature>
<evidence type="ECO:0000313" key="10">
    <source>
        <dbReference type="Proteomes" id="UP000231567"/>
    </source>
</evidence>
<keyword evidence="5" id="KW-0378">Hydrolase</keyword>
<dbReference type="NCBIfam" id="TIGR04178">
    <property type="entry name" value="exo_archaeo"/>
    <property type="match status" value="1"/>
</dbReference>
<reference evidence="9 10" key="1">
    <citation type="submission" date="2017-09" db="EMBL/GenBank/DDBJ databases">
        <title>Depth-based differentiation of microbial function through sediment-hosted aquifers and enrichment of novel symbionts in the deep terrestrial subsurface.</title>
        <authorList>
            <person name="Probst A.J."/>
            <person name="Ladd B."/>
            <person name="Jarett J.K."/>
            <person name="Geller-Mcgrath D.E."/>
            <person name="Sieber C.M."/>
            <person name="Emerson J.B."/>
            <person name="Anantharaman K."/>
            <person name="Thomas B.C."/>
            <person name="Malmstrom R."/>
            <person name="Stieglmeier M."/>
            <person name="Klingl A."/>
            <person name="Woyke T."/>
            <person name="Ryan C.M."/>
            <person name="Banfield J.F."/>
        </authorList>
    </citation>
    <scope>NUCLEOTIDE SEQUENCE [LARGE SCALE GENOMIC DNA]</scope>
    <source>
        <strain evidence="9">CG23_combo_of_CG06-09_8_20_14_all_40_13</strain>
    </source>
</reference>
<evidence type="ECO:0000256" key="8">
    <source>
        <dbReference type="SAM" id="Phobius"/>
    </source>
</evidence>
<keyword evidence="7 8" id="KW-0472">Membrane</keyword>
<keyword evidence="3" id="KW-0645">Protease</keyword>
<organism evidence="9 10">
    <name type="scientific">Candidatus Nealsonbacteria bacterium CG23_combo_of_CG06-09_8_20_14_all_40_13</name>
    <dbReference type="NCBI Taxonomy" id="1974724"/>
    <lineage>
        <taxon>Bacteria</taxon>
        <taxon>Candidatus Nealsoniibacteriota</taxon>
    </lineage>
</organism>
<keyword evidence="6 8" id="KW-1133">Transmembrane helix</keyword>
<proteinExistence type="predicted"/>
<dbReference type="GO" id="GO:0006508">
    <property type="term" value="P:proteolysis"/>
    <property type="evidence" value="ECO:0007669"/>
    <property type="project" value="UniProtKB-KW"/>
</dbReference>
<accession>A0A2G9YRJ9</accession>
<dbReference type="EMBL" id="PCRM01000011">
    <property type="protein sequence ID" value="PIP21869.1"/>
    <property type="molecule type" value="Genomic_DNA"/>
</dbReference>
<dbReference type="AlphaFoldDB" id="A0A2G9YRJ9"/>
<evidence type="ECO:0000256" key="1">
    <source>
        <dbReference type="ARBA" id="ARBA00004651"/>
    </source>
</evidence>